<feature type="region of interest" description="Disordered" evidence="5">
    <location>
        <begin position="1"/>
        <end position="31"/>
    </location>
</feature>
<gene>
    <name evidence="7" type="ORF">C0V82_11990</name>
</gene>
<sequence>MVSGTETMSMTTTVAKSLDSEAAGSRVRQTPKSIATHQRIIEAAIRCFLDIGYHRTTTSEIAKQARVTRGAVQYYFPTTPEVLRATVDHIIQHFTAEYLAATANVAHEGREGLDQGIDALWHAAHSPLWTAWKELEAAARTDAELASIMGPAKAAFAARWEQTAKDLYGSFLVADPVKFEMGRHLAWQFLQALASSRFAPSAEDNDVKVRLLTEFKVLMRQYWGLTG</sequence>
<keyword evidence="2 4" id="KW-0238">DNA-binding</keyword>
<keyword evidence="8" id="KW-1185">Reference proteome</keyword>
<keyword evidence="1" id="KW-0805">Transcription regulation</keyword>
<dbReference type="GO" id="GO:0000976">
    <property type="term" value="F:transcription cis-regulatory region binding"/>
    <property type="evidence" value="ECO:0007669"/>
    <property type="project" value="TreeGrafter"/>
</dbReference>
<dbReference type="PANTHER" id="PTHR30055:SF234">
    <property type="entry name" value="HTH-TYPE TRANSCRIPTIONAL REGULATOR BETI"/>
    <property type="match status" value="1"/>
</dbReference>
<dbReference type="InterPro" id="IPR001647">
    <property type="entry name" value="HTH_TetR"/>
</dbReference>
<protein>
    <recommendedName>
        <fullName evidence="6">HTH tetR-type domain-containing protein</fullName>
    </recommendedName>
</protein>
<evidence type="ECO:0000256" key="2">
    <source>
        <dbReference type="ARBA" id="ARBA00023125"/>
    </source>
</evidence>
<dbReference type="InterPro" id="IPR050109">
    <property type="entry name" value="HTH-type_TetR-like_transc_reg"/>
</dbReference>
<evidence type="ECO:0000256" key="3">
    <source>
        <dbReference type="ARBA" id="ARBA00023163"/>
    </source>
</evidence>
<evidence type="ECO:0000259" key="6">
    <source>
        <dbReference type="PROSITE" id="PS50977"/>
    </source>
</evidence>
<evidence type="ECO:0000256" key="4">
    <source>
        <dbReference type="PROSITE-ProRule" id="PRU00335"/>
    </source>
</evidence>
<reference evidence="7 8" key="1">
    <citation type="submission" date="2017-12" db="EMBL/GenBank/DDBJ databases">
        <title>Genomes of bacteria within cyanobacterial aggregates.</title>
        <authorList>
            <person name="Cai H."/>
        </authorList>
    </citation>
    <scope>NUCLEOTIDE SEQUENCE [LARGE SCALE GENOMIC DNA]</scope>
    <source>
        <strain evidence="7 8">TH16</strain>
    </source>
</reference>
<dbReference type="SUPFAM" id="SSF46689">
    <property type="entry name" value="Homeodomain-like"/>
    <property type="match status" value="1"/>
</dbReference>
<feature type="compositionally biased region" description="Polar residues" evidence="5">
    <location>
        <begin position="1"/>
        <end position="15"/>
    </location>
</feature>
<evidence type="ECO:0000313" key="7">
    <source>
        <dbReference type="EMBL" id="AUN30878.1"/>
    </source>
</evidence>
<dbReference type="PRINTS" id="PR00455">
    <property type="entry name" value="HTHTETR"/>
</dbReference>
<dbReference type="GO" id="GO:0003700">
    <property type="term" value="F:DNA-binding transcription factor activity"/>
    <property type="evidence" value="ECO:0007669"/>
    <property type="project" value="TreeGrafter"/>
</dbReference>
<dbReference type="Pfam" id="PF00440">
    <property type="entry name" value="TetR_N"/>
    <property type="match status" value="1"/>
</dbReference>
<feature type="DNA-binding region" description="H-T-H motif" evidence="4">
    <location>
        <begin position="57"/>
        <end position="76"/>
    </location>
</feature>
<evidence type="ECO:0000256" key="1">
    <source>
        <dbReference type="ARBA" id="ARBA00023015"/>
    </source>
</evidence>
<dbReference type="Proteomes" id="UP000234752">
    <property type="component" value="Chromosome eg_1"/>
</dbReference>
<dbReference type="PANTHER" id="PTHR30055">
    <property type="entry name" value="HTH-TYPE TRANSCRIPTIONAL REGULATOR RUTR"/>
    <property type="match status" value="1"/>
</dbReference>
<dbReference type="Gene3D" id="1.10.357.10">
    <property type="entry name" value="Tetracycline Repressor, domain 2"/>
    <property type="match status" value="1"/>
</dbReference>
<dbReference type="PROSITE" id="PS50977">
    <property type="entry name" value="HTH_TETR_2"/>
    <property type="match status" value="1"/>
</dbReference>
<dbReference type="KEGG" id="ncb:C0V82_11990"/>
<proteinExistence type="predicted"/>
<evidence type="ECO:0000256" key="5">
    <source>
        <dbReference type="SAM" id="MobiDB-lite"/>
    </source>
</evidence>
<dbReference type="EMBL" id="CP025611">
    <property type="protein sequence ID" value="AUN30878.1"/>
    <property type="molecule type" value="Genomic_DNA"/>
</dbReference>
<feature type="domain" description="HTH tetR-type" evidence="6">
    <location>
        <begin position="34"/>
        <end position="94"/>
    </location>
</feature>
<keyword evidence="3" id="KW-0804">Transcription</keyword>
<name>A0A2K9NCN5_9PROT</name>
<organism evidence="7 8">
    <name type="scientific">Niveispirillum cyanobacteriorum</name>
    <dbReference type="NCBI Taxonomy" id="1612173"/>
    <lineage>
        <taxon>Bacteria</taxon>
        <taxon>Pseudomonadati</taxon>
        <taxon>Pseudomonadota</taxon>
        <taxon>Alphaproteobacteria</taxon>
        <taxon>Rhodospirillales</taxon>
        <taxon>Azospirillaceae</taxon>
        <taxon>Niveispirillum</taxon>
    </lineage>
</organism>
<dbReference type="AlphaFoldDB" id="A0A2K9NCN5"/>
<evidence type="ECO:0000313" key="8">
    <source>
        <dbReference type="Proteomes" id="UP000234752"/>
    </source>
</evidence>
<dbReference type="InterPro" id="IPR009057">
    <property type="entry name" value="Homeodomain-like_sf"/>
</dbReference>
<accession>A0A2K9NCN5</accession>